<protein>
    <submittedName>
        <fullName evidence="1">Uncharacterized protein</fullName>
    </submittedName>
</protein>
<dbReference type="AlphaFoldDB" id="A0A517XST1"/>
<organism evidence="1 2">
    <name type="scientific">Urbifossiella limnaea</name>
    <dbReference type="NCBI Taxonomy" id="2528023"/>
    <lineage>
        <taxon>Bacteria</taxon>
        <taxon>Pseudomonadati</taxon>
        <taxon>Planctomycetota</taxon>
        <taxon>Planctomycetia</taxon>
        <taxon>Gemmatales</taxon>
        <taxon>Gemmataceae</taxon>
        <taxon>Urbifossiella</taxon>
    </lineage>
</organism>
<accession>A0A517XST1</accession>
<keyword evidence="2" id="KW-1185">Reference proteome</keyword>
<dbReference type="OrthoDB" id="282930at2"/>
<dbReference type="RefSeq" id="WP_145238298.1">
    <property type="nucleotide sequence ID" value="NZ_CP036273.1"/>
</dbReference>
<evidence type="ECO:0000313" key="2">
    <source>
        <dbReference type="Proteomes" id="UP000319576"/>
    </source>
</evidence>
<dbReference type="KEGG" id="uli:ETAA1_25080"/>
<proteinExistence type="predicted"/>
<reference evidence="1 2" key="1">
    <citation type="submission" date="2019-02" db="EMBL/GenBank/DDBJ databases">
        <title>Deep-cultivation of Planctomycetes and their phenomic and genomic characterization uncovers novel biology.</title>
        <authorList>
            <person name="Wiegand S."/>
            <person name="Jogler M."/>
            <person name="Boedeker C."/>
            <person name="Pinto D."/>
            <person name="Vollmers J."/>
            <person name="Rivas-Marin E."/>
            <person name="Kohn T."/>
            <person name="Peeters S.H."/>
            <person name="Heuer A."/>
            <person name="Rast P."/>
            <person name="Oberbeckmann S."/>
            <person name="Bunk B."/>
            <person name="Jeske O."/>
            <person name="Meyerdierks A."/>
            <person name="Storesund J.E."/>
            <person name="Kallscheuer N."/>
            <person name="Luecker S."/>
            <person name="Lage O.M."/>
            <person name="Pohl T."/>
            <person name="Merkel B.J."/>
            <person name="Hornburger P."/>
            <person name="Mueller R.-W."/>
            <person name="Bruemmer F."/>
            <person name="Labrenz M."/>
            <person name="Spormann A.M."/>
            <person name="Op den Camp H."/>
            <person name="Overmann J."/>
            <person name="Amann R."/>
            <person name="Jetten M.S.M."/>
            <person name="Mascher T."/>
            <person name="Medema M.H."/>
            <person name="Devos D.P."/>
            <person name="Kaster A.-K."/>
            <person name="Ovreas L."/>
            <person name="Rohde M."/>
            <person name="Galperin M.Y."/>
            <person name="Jogler C."/>
        </authorList>
    </citation>
    <scope>NUCLEOTIDE SEQUENCE [LARGE SCALE GENOMIC DNA]</scope>
    <source>
        <strain evidence="1 2">ETA_A1</strain>
    </source>
</reference>
<dbReference type="Proteomes" id="UP000319576">
    <property type="component" value="Chromosome"/>
</dbReference>
<sequence length="140" mass="14865">MPLDPHAAVKRAARELLGNLAELTDPPRLRVTDASGQLACMILVWGTAQGMPPAAVERRTATGGRAECRSDILAVIGASGRALTHKQLVRALREAGTPHGPGTVMKALAELTRMGELVNPKDKKGYRLASWPTPGTPPLF</sequence>
<name>A0A517XST1_9BACT</name>
<evidence type="ECO:0000313" key="1">
    <source>
        <dbReference type="EMBL" id="QDU20553.1"/>
    </source>
</evidence>
<gene>
    <name evidence="1" type="ORF">ETAA1_25080</name>
</gene>
<dbReference type="EMBL" id="CP036273">
    <property type="protein sequence ID" value="QDU20553.1"/>
    <property type="molecule type" value="Genomic_DNA"/>
</dbReference>